<protein>
    <submittedName>
        <fullName evidence="2">Exonuclease RNase T and DNA polymerase III</fullName>
    </submittedName>
</protein>
<organism evidence="2 3">
    <name type="scientific">Brucella anthropi (strain ATCC 49188 / DSM 6882 / CCUG 24695 / JCM 21032 / LMG 3331 / NBRC 15819 / NCTC 12168 / Alc 37)</name>
    <name type="common">Ochrobactrum anthropi</name>
    <dbReference type="NCBI Taxonomy" id="439375"/>
    <lineage>
        <taxon>Bacteria</taxon>
        <taxon>Pseudomonadati</taxon>
        <taxon>Pseudomonadota</taxon>
        <taxon>Alphaproteobacteria</taxon>
        <taxon>Hyphomicrobiales</taxon>
        <taxon>Brucellaceae</taxon>
        <taxon>Brucella/Ochrobactrum group</taxon>
        <taxon>Brucella</taxon>
    </lineage>
</organism>
<dbReference type="EMBL" id="CP000758">
    <property type="protein sequence ID" value="ABS14268.1"/>
    <property type="molecule type" value="Genomic_DNA"/>
</dbReference>
<dbReference type="GO" id="GO:0006259">
    <property type="term" value="P:DNA metabolic process"/>
    <property type="evidence" value="ECO:0007669"/>
    <property type="project" value="UniProtKB-ARBA"/>
</dbReference>
<evidence type="ECO:0000313" key="2">
    <source>
        <dbReference type="EMBL" id="ABS14268.1"/>
    </source>
</evidence>
<dbReference type="SUPFAM" id="SSF53098">
    <property type="entry name" value="Ribonuclease H-like"/>
    <property type="match status" value="1"/>
</dbReference>
<evidence type="ECO:0000259" key="1">
    <source>
        <dbReference type="SMART" id="SM00479"/>
    </source>
</evidence>
<dbReference type="InterPro" id="IPR013520">
    <property type="entry name" value="Ribonucl_H"/>
</dbReference>
<dbReference type="AlphaFoldDB" id="A6WZ64"/>
<dbReference type="KEGG" id="oan:Oant_1552"/>
<dbReference type="CDD" id="cd06127">
    <property type="entry name" value="DEDDh"/>
    <property type="match status" value="1"/>
</dbReference>
<evidence type="ECO:0000313" key="3">
    <source>
        <dbReference type="Proteomes" id="UP000002301"/>
    </source>
</evidence>
<dbReference type="PATRIC" id="fig|439375.7.peg.1630"/>
<dbReference type="Pfam" id="PF00929">
    <property type="entry name" value="RNase_T"/>
    <property type="match status" value="1"/>
</dbReference>
<dbReference type="Proteomes" id="UP000002301">
    <property type="component" value="Chromosome 1"/>
</dbReference>
<dbReference type="InterPro" id="IPR012337">
    <property type="entry name" value="RNaseH-like_sf"/>
</dbReference>
<dbReference type="GO" id="GO:0003676">
    <property type="term" value="F:nucleic acid binding"/>
    <property type="evidence" value="ECO:0007669"/>
    <property type="project" value="InterPro"/>
</dbReference>
<sequence length="213" mass="23824">MEPQAKYLTFDTETNGLFNFKLPADAEGQPRLAHLAMIWADEDGNEIKRKDYYIRPDGWTMPQGPGSAGAVNGLTDEFLMENGGHIDAVLHAYTREIERGLIAVAFNAQYDLKIMRGELRRAGMPDLFEKTLNICVMRPMTGLCQLPKRNGFGFKFPKLSEALEYFGHSLEGAHQAINDAEGALIVMRELMRIGRLPEPAVHYAKNRPDEAAA</sequence>
<keyword evidence="3" id="KW-1185">Reference proteome</keyword>
<reference evidence="2 3" key="1">
    <citation type="journal article" date="2011" name="J. Bacteriol.">
        <title>Genome of Ochrobactrum anthropi ATCC 49188 T, a versatile opportunistic pathogen and symbiont of several eukaryotic hosts.</title>
        <authorList>
            <person name="Chain P.S."/>
            <person name="Lang D.M."/>
            <person name="Comerci D.J."/>
            <person name="Malfatti S.A."/>
            <person name="Vergez L.M."/>
            <person name="Shin M."/>
            <person name="Ugalde R.A."/>
            <person name="Garcia E."/>
            <person name="Tolmasky M.E."/>
        </authorList>
    </citation>
    <scope>NUCLEOTIDE SEQUENCE [LARGE SCALE GENOMIC DNA]</scope>
    <source>
        <strain evidence="3">ATCC 49188 / DSM 6882 / CCUG 24695 / JCM 21032 / LMG 3331 / NBRC 15819 / NCTC 12168 / Alc 37</strain>
    </source>
</reference>
<name>A6WZ64_BRUA4</name>
<dbReference type="STRING" id="439375.Oant_1552"/>
<keyword evidence="2" id="KW-0269">Exonuclease</keyword>
<dbReference type="Gene3D" id="3.30.420.10">
    <property type="entry name" value="Ribonuclease H-like superfamily/Ribonuclease H"/>
    <property type="match status" value="1"/>
</dbReference>
<gene>
    <name evidence="2" type="ordered locus">Oant_1552</name>
</gene>
<accession>A6WZ64</accession>
<dbReference type="HOGENOM" id="CLU_099444_0_0_5"/>
<feature type="domain" description="Exonuclease" evidence="1">
    <location>
        <begin position="6"/>
        <end position="196"/>
    </location>
</feature>
<keyword evidence="2" id="KW-0540">Nuclease</keyword>
<keyword evidence="2" id="KW-0378">Hydrolase</keyword>
<dbReference type="GO" id="GO:0004527">
    <property type="term" value="F:exonuclease activity"/>
    <property type="evidence" value="ECO:0007669"/>
    <property type="project" value="UniProtKB-KW"/>
</dbReference>
<proteinExistence type="predicted"/>
<dbReference type="InterPro" id="IPR036397">
    <property type="entry name" value="RNaseH_sf"/>
</dbReference>
<dbReference type="eggNOG" id="COG0847">
    <property type="taxonomic scope" value="Bacteria"/>
</dbReference>
<dbReference type="SMART" id="SM00479">
    <property type="entry name" value="EXOIII"/>
    <property type="match status" value="1"/>
</dbReference>